<dbReference type="Gene3D" id="2.40.70.10">
    <property type="entry name" value="Acid Proteases"/>
    <property type="match status" value="1"/>
</dbReference>
<dbReference type="EMBL" id="BPVZ01000087">
    <property type="protein sequence ID" value="GKV30600.1"/>
    <property type="molecule type" value="Genomic_DNA"/>
</dbReference>
<dbReference type="Proteomes" id="UP001054252">
    <property type="component" value="Unassembled WGS sequence"/>
</dbReference>
<accession>A0AAV5L0P9</accession>
<name>A0AAV5L0P9_9ROSI</name>
<reference evidence="1 2" key="1">
    <citation type="journal article" date="2021" name="Commun. Biol.">
        <title>The genome of Shorea leprosula (Dipterocarpaceae) highlights the ecological relevance of drought in aseasonal tropical rainforests.</title>
        <authorList>
            <person name="Ng K.K.S."/>
            <person name="Kobayashi M.J."/>
            <person name="Fawcett J.A."/>
            <person name="Hatakeyama M."/>
            <person name="Paape T."/>
            <person name="Ng C.H."/>
            <person name="Ang C.C."/>
            <person name="Tnah L.H."/>
            <person name="Lee C.T."/>
            <person name="Nishiyama T."/>
            <person name="Sese J."/>
            <person name="O'Brien M.J."/>
            <person name="Copetti D."/>
            <person name="Mohd Noor M.I."/>
            <person name="Ong R.C."/>
            <person name="Putra M."/>
            <person name="Sireger I.Z."/>
            <person name="Indrioko S."/>
            <person name="Kosugi Y."/>
            <person name="Izuno A."/>
            <person name="Isagi Y."/>
            <person name="Lee S.L."/>
            <person name="Shimizu K.K."/>
        </authorList>
    </citation>
    <scope>NUCLEOTIDE SEQUENCE [LARGE SCALE GENOMIC DNA]</scope>
    <source>
        <strain evidence="1">214</strain>
    </source>
</reference>
<comment type="caution">
    <text evidence="1">The sequence shown here is derived from an EMBL/GenBank/DDBJ whole genome shotgun (WGS) entry which is preliminary data.</text>
</comment>
<keyword evidence="2" id="KW-1185">Reference proteome</keyword>
<protein>
    <submittedName>
        <fullName evidence="1">Uncharacterized protein</fullName>
    </submittedName>
</protein>
<evidence type="ECO:0000313" key="2">
    <source>
        <dbReference type="Proteomes" id="UP001054252"/>
    </source>
</evidence>
<sequence length="67" mass="7917">MSDVEMCVNTSLGGMKVTRDIYRIVFIFIEDRQLNVDMSILDIFDFDIILGMTRLSQYYAFLDCHKR</sequence>
<dbReference type="Pfam" id="PF08284">
    <property type="entry name" value="RVP_2"/>
    <property type="match status" value="1"/>
</dbReference>
<dbReference type="InterPro" id="IPR021109">
    <property type="entry name" value="Peptidase_aspartic_dom_sf"/>
</dbReference>
<evidence type="ECO:0000313" key="1">
    <source>
        <dbReference type="EMBL" id="GKV30600.1"/>
    </source>
</evidence>
<organism evidence="1 2">
    <name type="scientific">Rubroshorea leprosula</name>
    <dbReference type="NCBI Taxonomy" id="152421"/>
    <lineage>
        <taxon>Eukaryota</taxon>
        <taxon>Viridiplantae</taxon>
        <taxon>Streptophyta</taxon>
        <taxon>Embryophyta</taxon>
        <taxon>Tracheophyta</taxon>
        <taxon>Spermatophyta</taxon>
        <taxon>Magnoliopsida</taxon>
        <taxon>eudicotyledons</taxon>
        <taxon>Gunneridae</taxon>
        <taxon>Pentapetalae</taxon>
        <taxon>rosids</taxon>
        <taxon>malvids</taxon>
        <taxon>Malvales</taxon>
        <taxon>Dipterocarpaceae</taxon>
        <taxon>Rubroshorea</taxon>
    </lineage>
</organism>
<proteinExistence type="predicted"/>
<gene>
    <name evidence="1" type="ORF">SLEP1_g39394</name>
</gene>
<dbReference type="AlphaFoldDB" id="A0AAV5L0P9"/>